<dbReference type="PROSITE" id="PS00972">
    <property type="entry name" value="USP_1"/>
    <property type="match status" value="1"/>
</dbReference>
<dbReference type="SUPFAM" id="SSF54001">
    <property type="entry name" value="Cysteine proteinases"/>
    <property type="match status" value="1"/>
</dbReference>
<gene>
    <name evidence="9" type="primary">8231313</name>
    <name evidence="8" type="ORF">Phum_PHUM076540</name>
</gene>
<comment type="similarity">
    <text evidence="1">Belongs to the peptidase C19 family.</text>
</comment>
<feature type="compositionally biased region" description="Low complexity" evidence="6">
    <location>
        <begin position="950"/>
        <end position="963"/>
    </location>
</feature>
<feature type="compositionally biased region" description="Polar residues" evidence="6">
    <location>
        <begin position="2557"/>
        <end position="2569"/>
    </location>
</feature>
<reference evidence="8" key="1">
    <citation type="submission" date="2007-04" db="EMBL/GenBank/DDBJ databases">
        <title>Annotation of Pediculus humanus corporis strain USDA.</title>
        <authorList>
            <person name="Kirkness E."/>
            <person name="Hannick L."/>
            <person name="Hass B."/>
            <person name="Bruggner R."/>
            <person name="Lawson D."/>
            <person name="Bidwell S."/>
            <person name="Joardar V."/>
            <person name="Caler E."/>
            <person name="Walenz B."/>
            <person name="Inman J."/>
            <person name="Schobel S."/>
            <person name="Galinsky K."/>
            <person name="Amedeo P."/>
            <person name="Strausberg R."/>
        </authorList>
    </citation>
    <scope>NUCLEOTIDE SEQUENCE</scope>
    <source>
        <strain evidence="8">USDA</strain>
    </source>
</reference>
<protein>
    <submittedName>
        <fullName evidence="8 9">Ubiquitin specific protease 9/faf, putative</fullName>
        <ecNumber evidence="8">3.1.2.15</ecNumber>
    </submittedName>
</protein>
<dbReference type="InParanoid" id="E0VC08"/>
<dbReference type="HOGENOM" id="CLU_000331_1_0_1"/>
<evidence type="ECO:0000259" key="7">
    <source>
        <dbReference type="PROSITE" id="PS50235"/>
    </source>
</evidence>
<feature type="domain" description="USP" evidence="7">
    <location>
        <begin position="1541"/>
        <end position="1924"/>
    </location>
</feature>
<feature type="region of interest" description="Disordered" evidence="6">
    <location>
        <begin position="948"/>
        <end position="972"/>
    </location>
</feature>
<feature type="compositionally biased region" description="Basic and acidic residues" evidence="6">
    <location>
        <begin position="2525"/>
        <end position="2535"/>
    </location>
</feature>
<dbReference type="PROSITE" id="PS00973">
    <property type="entry name" value="USP_2"/>
    <property type="match status" value="1"/>
</dbReference>
<keyword evidence="4" id="KW-0833">Ubl conjugation pathway</keyword>
<dbReference type="eggNOG" id="KOG1866">
    <property type="taxonomic scope" value="Eukaryota"/>
</dbReference>
<evidence type="ECO:0000256" key="2">
    <source>
        <dbReference type="ARBA" id="ARBA00022553"/>
    </source>
</evidence>
<evidence type="ECO:0000313" key="8">
    <source>
        <dbReference type="EMBL" id="EEB10914.1"/>
    </source>
</evidence>
<dbReference type="EnsemblMetazoa" id="PHUM076540-RA">
    <property type="protein sequence ID" value="PHUM076540-PA"/>
    <property type="gene ID" value="PHUM076540"/>
</dbReference>
<dbReference type="KEGG" id="phu:Phum_PHUM076540"/>
<dbReference type="InterPro" id="IPR021905">
    <property type="entry name" value="DUF3517"/>
</dbReference>
<sequence length="2583" mass="296518">MTISTRGVNEPTECNDQVTNTEVVEEIIEDEPISEIGEPDFPHDKLAELDTKISSPRWVVPVLPDQELECLLQASIDLCKKGIDTRSEACQRFFREGLTISFTKILTDDAVNSWKPNIQLYIYQNCQRLVELCVIKLNQDWFPLLDLLAMLFNPNCKFHVFNNSRPPESIPPGMHISDEEVYCRPVPDSRLPRGWLVDLINKFGNLGGFKILLERFQTGENLSVAVMYSLIRPFGLCYELLTVNTIVKYFMPVIEIILQVLDGLTDEELKKEAKNELKNDSISCIIKAAKCLVSRVPGKEETSKDLEIFRLRMILRLLQISSFNGKMNALNEVNKVIASVAYYPHRHTPVEEDEWLTPERMAKWIKDNQVLEIVLRDSLHQPQYVEKLEKILRFIIKERCLTLSDLDAIWAAQAGKHEAIVKNVHDLLAKLAWDFSPEQLDHLFECFQSSWTNANKKQREKLLELIRHLAEDDKDGVMAHKVLTLFWNLAHSDDVPTEIMDQALAAHVKILDYSCSQKKDAQKTSWLAKCVEELKSGDKWVLPALKQIREICCLYEQSPNLNHSQRSQHIYYRQQIIDRLQNNHSLVILVSDSLENYIEKVKKLVSHHPELDSQNFCIDGRYCHELQVQERLNFLRFLLKDGRLWLCDSQAKQIWKCLAEDGVFPSDREACFKWFSKLMGEEPDLDPTKNREFFEDNILQLDPTLLTESGMKCFERFFKTVNKKEGKLIQKHRSIVMEDPDLIGMDYLWRVITNSGEEIANRAIEIMREVCTNLGSQLTSNIYEFHETYIAECLDRLRTHYDNVTLLMKEDIMKNRLKDEAVRMCRVMKVLHEYISECDNTFVNERKILPLHRAYRGKCIILTIRFTHPQRALDDMDIYTHTNETLASFRRSILRRIKAGTSVKVELVVNGDSREPIILADDRKLLSQLPIRDKMIITAKLCQTNINAASSPETSSDSSTSSPQHPYDGPNLEAENVLPGVLMSRKSIYAKFLFQLSDLGCELHYPPLRDGARNLLQLVPPDQSTVEKLKQLFEIYPNSEHSQDNNITVENIFFDNSCTKVLYNVEVMYSLLMPASDPMSAEAFEFQYNFVKSGHAPIVLEMLTKNNFLPNADVATKRSAYVTILKMCKLLLTVIGHVLGRVPFDDSSQPHDQGGSDGNPINSHSPTSHASPSGLLRTLNSVFNQGVELMIRNVAKKLAAYIDEQPQIIMESKAGQMFLSARSWELPDTNTVRAVMRLAWAASTGSLSCLHSPHEMHNSHLLGKIPDPDDVVLCREALQVLTVSLVLNYKVMDNFIKDPLWHTFIIDLLLLAKNRVVRSSASDQFLLILYDSAQQPLLFCISLLFSQLNTTVIANCKNSSEYFLLLCRLINYALMTDCPVPNAEILLDNEIAWLKKIKENVKETGETQVEEAVLEGHLNIAKELMGFLSPEKKYLLGSSEKKGLCFIKEILEDFIFPASKLMLQFLKTGDLVCENAIPVCNTPCTENAAFDLLVALCMGCVPNMKLLVHMLTEMFYSEREKPLTEWDYMPPIGPRPPKGFCGLKNAGATCYMNSVLQQLYMVESIRVGLLAAEGAATDLNEDFSGEERLETENTDVEHIDGDSNDDKGGVDESRKEYNIGILKQVQAIFGHLAYSELQYYVPRGLWKHFKLQGKPVNLREQQDAVEFYLRLVESLDEALKALGQEQIMSKVLVGSFSDQKICKGCPHRYFKEELFSVINVDIRNHSSLLDSLEQYVKGELLEGADAYHCDKCNKKVVTVKRPCIKKLPPVLAFQLKRFDYDYERECAIKFNDYFEFPRDLDMDPYTVSGLAKLEGELIDCDYDELSKEMCTKYQLTGIVVHSGQASGGHYYSYILHRQSDGTSKWYKFDDGDVSECRMEEDEEMKSQCFGGDYTGEVFDHIMKRLSYRKQKRWWNAYMLYYTRLDVRSSNTSFCEYNNNNINVYLNYNYIIYLLIVILLFLADLKKNTMKMPLVIEQGVRRQNIVFMHNRNQFSAEYFQFIKKIVSCNSSLLRLHNDKLTLDSEELSMLSVQLASRFLFHTGFHTKKSLRGAAYDWYEVLSQHLRHSASVRLWFAKEIIFQHPYRLSEYLLNSPSTEVRAAFMKIILFLAHFSLHDGPCDSLIYNGKSKNIDSNFSLSDHLLHALILLLDKDIADHGKHSVHYFTLFQMYAQLGLEEKAQLLRLNVAKIFINVALEEGPIPAIKSQYFDCTKLHQVVSMLVRCCDLSTSTQNSNASVQPLPNPYCDPQCSSSYLMPIQPDVAELLFGKVGYAKKLIDNPSPSEDIVKLIQFCTWENPIFSKNLLSETLRQIACTIYQDLKHYLDWLLHLLLIEDSWQTHRIHNALQGMADSDAKEGLFEIVIKSKTHYQKKAYQCIKYMTTLFSKCRAAHVLLTSTEEIRRKWLHCNECFPFPANVQYSCDNWLLSTKTNDSANGYFPERSNSARKLLVHSVELCPQDEPEVEEVSEEGEGLQSLEWKGLVVSKYFGNQSKDRRKNRVQIRKMDETSEDGIASIVEMQQRSFKPIRRENNQRRSDPNAADSGDEEFAWFCGMNKRMSSPSDLPQSLSRHSLTDVALVQETQVS</sequence>
<dbReference type="GO" id="GO:0006508">
    <property type="term" value="P:proteolysis"/>
    <property type="evidence" value="ECO:0007669"/>
    <property type="project" value="UniProtKB-KW"/>
</dbReference>
<dbReference type="OrthoDB" id="289038at2759"/>
<dbReference type="CTD" id="8231313"/>
<feature type="compositionally biased region" description="Basic and acidic residues" evidence="6">
    <location>
        <begin position="1585"/>
        <end position="1611"/>
    </location>
</feature>
<dbReference type="InterPro" id="IPR001394">
    <property type="entry name" value="Peptidase_C19_UCH"/>
</dbReference>
<dbReference type="EMBL" id="DS235044">
    <property type="protein sequence ID" value="EEB10914.1"/>
    <property type="molecule type" value="Genomic_DNA"/>
</dbReference>
<dbReference type="InterPro" id="IPR050164">
    <property type="entry name" value="Peptidase_C19"/>
</dbReference>
<evidence type="ECO:0000313" key="10">
    <source>
        <dbReference type="Proteomes" id="UP000009046"/>
    </source>
</evidence>
<evidence type="ECO:0000256" key="3">
    <source>
        <dbReference type="ARBA" id="ARBA00022670"/>
    </source>
</evidence>
<feature type="region of interest" description="Disordered" evidence="6">
    <location>
        <begin position="2518"/>
        <end position="2543"/>
    </location>
</feature>
<dbReference type="GO" id="GO:0016579">
    <property type="term" value="P:protein deubiquitination"/>
    <property type="evidence" value="ECO:0007669"/>
    <property type="project" value="InterPro"/>
</dbReference>
<dbReference type="InterPro" id="IPR018200">
    <property type="entry name" value="USP_CS"/>
</dbReference>
<evidence type="ECO:0000256" key="4">
    <source>
        <dbReference type="ARBA" id="ARBA00022786"/>
    </source>
</evidence>
<reference evidence="9" key="3">
    <citation type="submission" date="2021-02" db="UniProtKB">
        <authorList>
            <consortium name="EnsemblMetazoa"/>
        </authorList>
    </citation>
    <scope>IDENTIFICATION</scope>
    <source>
        <strain evidence="9">USDA</strain>
    </source>
</reference>
<evidence type="ECO:0000256" key="1">
    <source>
        <dbReference type="ARBA" id="ARBA00009085"/>
    </source>
</evidence>
<keyword evidence="10" id="KW-1185">Reference proteome</keyword>
<dbReference type="EMBL" id="AAZO01000913">
    <property type="status" value="NOT_ANNOTATED_CDS"/>
    <property type="molecule type" value="Genomic_DNA"/>
</dbReference>
<dbReference type="CDD" id="cd02659">
    <property type="entry name" value="peptidase_C19C"/>
    <property type="match status" value="1"/>
</dbReference>
<dbReference type="PANTHER" id="PTHR24006">
    <property type="entry name" value="UBIQUITIN CARBOXYL-TERMINAL HYDROLASE"/>
    <property type="match status" value="1"/>
</dbReference>
<feature type="region of interest" description="Disordered" evidence="6">
    <location>
        <begin position="1581"/>
        <end position="1611"/>
    </location>
</feature>
<dbReference type="OMA" id="YDYEREC"/>
<evidence type="ECO:0000256" key="6">
    <source>
        <dbReference type="SAM" id="MobiDB-lite"/>
    </source>
</evidence>
<evidence type="ECO:0000256" key="5">
    <source>
        <dbReference type="ARBA" id="ARBA00022801"/>
    </source>
</evidence>
<feature type="compositionally biased region" description="Polar residues" evidence="6">
    <location>
        <begin position="1159"/>
        <end position="1171"/>
    </location>
</feature>
<dbReference type="RefSeq" id="XP_002423652.1">
    <property type="nucleotide sequence ID" value="XM_002423607.1"/>
</dbReference>
<dbReference type="InterPro" id="IPR055176">
    <property type="entry name" value="UBP24/USP9X/USP9Y_UBL"/>
</dbReference>
<dbReference type="Pfam" id="PF12030">
    <property type="entry name" value="DUF3517"/>
    <property type="match status" value="1"/>
</dbReference>
<dbReference type="GO" id="GO:0016477">
    <property type="term" value="P:cell migration"/>
    <property type="evidence" value="ECO:0007669"/>
    <property type="project" value="TreeGrafter"/>
</dbReference>
<dbReference type="GeneID" id="8231313"/>
<keyword evidence="5 8" id="KW-0378">Hydrolase</keyword>
<dbReference type="GO" id="GO:0005634">
    <property type="term" value="C:nucleus"/>
    <property type="evidence" value="ECO:0007669"/>
    <property type="project" value="TreeGrafter"/>
</dbReference>
<dbReference type="Gene3D" id="3.90.70.10">
    <property type="entry name" value="Cysteine proteinases"/>
    <property type="match status" value="1"/>
</dbReference>
<proteinExistence type="inferred from homology"/>
<reference evidence="8" key="2">
    <citation type="submission" date="2007-04" db="EMBL/GenBank/DDBJ databases">
        <title>The genome of the human body louse.</title>
        <authorList>
            <consortium name="The Human Body Louse Genome Consortium"/>
            <person name="Kirkness E."/>
            <person name="Walenz B."/>
            <person name="Hass B."/>
            <person name="Bruggner R."/>
            <person name="Strausberg R."/>
        </authorList>
    </citation>
    <scope>NUCLEOTIDE SEQUENCE</scope>
    <source>
        <strain evidence="8">USDA</strain>
    </source>
</reference>
<evidence type="ECO:0000313" key="9">
    <source>
        <dbReference type="EnsemblMetazoa" id="PHUM076540-PA"/>
    </source>
</evidence>
<dbReference type="Pfam" id="PF00443">
    <property type="entry name" value="UCH"/>
    <property type="match status" value="1"/>
</dbReference>
<dbReference type="PROSITE" id="PS50235">
    <property type="entry name" value="USP_3"/>
    <property type="match status" value="1"/>
</dbReference>
<dbReference type="Proteomes" id="UP000009046">
    <property type="component" value="Unassembled WGS sequence"/>
</dbReference>
<dbReference type="Pfam" id="PF22900">
    <property type="entry name" value="UCH_UBL1"/>
    <property type="match status" value="1"/>
</dbReference>
<dbReference type="InterPro" id="IPR038765">
    <property type="entry name" value="Papain-like_cys_pep_sf"/>
</dbReference>
<keyword evidence="2" id="KW-0597">Phosphoprotein</keyword>
<organism>
    <name type="scientific">Pediculus humanus subsp. corporis</name>
    <name type="common">Body louse</name>
    <dbReference type="NCBI Taxonomy" id="121224"/>
    <lineage>
        <taxon>Eukaryota</taxon>
        <taxon>Metazoa</taxon>
        <taxon>Ecdysozoa</taxon>
        <taxon>Arthropoda</taxon>
        <taxon>Hexapoda</taxon>
        <taxon>Insecta</taxon>
        <taxon>Pterygota</taxon>
        <taxon>Neoptera</taxon>
        <taxon>Paraneoptera</taxon>
        <taxon>Psocodea</taxon>
        <taxon>Troctomorpha</taxon>
        <taxon>Phthiraptera</taxon>
        <taxon>Anoplura</taxon>
        <taxon>Pediculidae</taxon>
        <taxon>Pediculus</taxon>
    </lineage>
</organism>
<keyword evidence="3 8" id="KW-0645">Protease</keyword>
<dbReference type="PANTHER" id="PTHR24006:SF925">
    <property type="entry name" value="UBIQUITINYL HYDROLASE 1"/>
    <property type="match status" value="1"/>
</dbReference>
<dbReference type="STRING" id="121224.E0VC08"/>
<dbReference type="InterPro" id="IPR056850">
    <property type="entry name" value="ARM_UBP34_24_USP9X_Y"/>
</dbReference>
<dbReference type="VEuPathDB" id="VectorBase:PHUM076540"/>
<dbReference type="InterPro" id="IPR028889">
    <property type="entry name" value="USP"/>
</dbReference>
<feature type="region of interest" description="Disordered" evidence="6">
    <location>
        <begin position="1146"/>
        <end position="1172"/>
    </location>
</feature>
<feature type="region of interest" description="Disordered" evidence="6">
    <location>
        <begin position="2557"/>
        <end position="2583"/>
    </location>
</feature>
<dbReference type="FunCoup" id="E0VC08">
    <property type="interactions" value="1843"/>
</dbReference>
<dbReference type="Pfam" id="PF25010">
    <property type="entry name" value="ARM_UBP24_USP9X-Y"/>
    <property type="match status" value="1"/>
</dbReference>
<dbReference type="GO" id="GO:0004843">
    <property type="term" value="F:cysteine-type deubiquitinase activity"/>
    <property type="evidence" value="ECO:0007669"/>
    <property type="project" value="InterPro"/>
</dbReference>
<dbReference type="EC" id="3.1.2.15" evidence="8"/>
<name>E0VC08_PEDHC</name>
<dbReference type="GO" id="GO:0005829">
    <property type="term" value="C:cytosol"/>
    <property type="evidence" value="ECO:0007669"/>
    <property type="project" value="TreeGrafter"/>
</dbReference>
<accession>E0VC08</accession>